<dbReference type="InterPro" id="IPR015943">
    <property type="entry name" value="WD40/YVTN_repeat-like_dom_sf"/>
</dbReference>
<dbReference type="InterPro" id="IPR018391">
    <property type="entry name" value="PQQ_b-propeller_rpt"/>
</dbReference>
<dbReference type="PANTHER" id="PTHR34512">
    <property type="entry name" value="CELL SURFACE PROTEIN"/>
    <property type="match status" value="1"/>
</dbReference>
<dbReference type="PANTHER" id="PTHR34512:SF30">
    <property type="entry name" value="OUTER MEMBRANE PROTEIN ASSEMBLY FACTOR BAMB"/>
    <property type="match status" value="1"/>
</dbReference>
<protein>
    <submittedName>
        <fullName evidence="3">PQQ-binding-like beta-propeller repeat protein</fullName>
    </submittedName>
</protein>
<dbReference type="Pfam" id="PF13360">
    <property type="entry name" value="PQQ_2"/>
    <property type="match status" value="1"/>
</dbReference>
<accession>A0ABW0SBL7</accession>
<dbReference type="EMBL" id="JBHSNA010000004">
    <property type="protein sequence ID" value="MFC5566262.1"/>
    <property type="molecule type" value="Genomic_DNA"/>
</dbReference>
<feature type="domain" description="Pyrrolo-quinoline quinone repeat" evidence="2">
    <location>
        <begin position="117"/>
        <end position="354"/>
    </location>
</feature>
<sequence>MTTRLLALPLLAAALLAGCGRAPEEILPGERLPLRAGTFANEVPVAAPRGIALPPATANADWTHRNGGPDHAPGHPALGRALAPLFSVAIGEGDSRRARITAEPVVAGGRVFTLDARATVSAFSTGGQLLWSRAVPSSQADRGDASGGGLATDGATVFVSTGHGELVALDAATGAPRWRQELGAPGASAPTVLGDLVVVVARDSRAWALDSATGRLRWQDTGLPSTATWAGGAGAAARGGILVLPHPSGEVRGVFPETGLVRWTGIVAGVRQGSAAAFAATDIGGDPVIVGSTAYVGSYSGRLAALDVASGLTLWAIPEGAASPVAPGGDSLFLVNDRGELLRIEAATGGVIWRVALPRGEHRRGVTAQFGPVLAGGRLIVADSDGALRQFDPATGSALGDVALPSGAASAPVVAGSTLYIVTEDGRLNAFR</sequence>
<reference evidence="4" key="1">
    <citation type="journal article" date="2019" name="Int. J. Syst. Evol. Microbiol.">
        <title>The Global Catalogue of Microorganisms (GCM) 10K type strain sequencing project: providing services to taxonomists for standard genome sequencing and annotation.</title>
        <authorList>
            <consortium name="The Broad Institute Genomics Platform"/>
            <consortium name="The Broad Institute Genome Sequencing Center for Infectious Disease"/>
            <person name="Wu L."/>
            <person name="Ma J."/>
        </authorList>
    </citation>
    <scope>NUCLEOTIDE SEQUENCE [LARGE SCALE GENOMIC DNA]</scope>
    <source>
        <strain evidence="4">KACC 11588</strain>
    </source>
</reference>
<evidence type="ECO:0000259" key="2">
    <source>
        <dbReference type="Pfam" id="PF13360"/>
    </source>
</evidence>
<name>A0ABW0SBL7_9RHOB</name>
<feature type="chain" id="PRO_5046281219" evidence="1">
    <location>
        <begin position="23"/>
        <end position="432"/>
    </location>
</feature>
<dbReference type="SMART" id="SM00564">
    <property type="entry name" value="PQQ"/>
    <property type="match status" value="6"/>
</dbReference>
<dbReference type="Gene3D" id="2.130.10.10">
    <property type="entry name" value="YVTN repeat-like/Quinoprotein amine dehydrogenase"/>
    <property type="match status" value="1"/>
</dbReference>
<evidence type="ECO:0000256" key="1">
    <source>
        <dbReference type="SAM" id="SignalP"/>
    </source>
</evidence>
<keyword evidence="4" id="KW-1185">Reference proteome</keyword>
<gene>
    <name evidence="3" type="ORF">ACFPOC_07485</name>
</gene>
<feature type="signal peptide" evidence="1">
    <location>
        <begin position="1"/>
        <end position="22"/>
    </location>
</feature>
<dbReference type="InterPro" id="IPR011047">
    <property type="entry name" value="Quinoprotein_ADH-like_sf"/>
</dbReference>
<dbReference type="Proteomes" id="UP001596056">
    <property type="component" value="Unassembled WGS sequence"/>
</dbReference>
<dbReference type="RefSeq" id="WP_209839248.1">
    <property type="nucleotide sequence ID" value="NZ_JAGGJP010000004.1"/>
</dbReference>
<keyword evidence="1" id="KW-0732">Signal</keyword>
<proteinExistence type="predicted"/>
<evidence type="ECO:0000313" key="3">
    <source>
        <dbReference type="EMBL" id="MFC5566262.1"/>
    </source>
</evidence>
<dbReference type="SUPFAM" id="SSF50998">
    <property type="entry name" value="Quinoprotein alcohol dehydrogenase-like"/>
    <property type="match status" value="1"/>
</dbReference>
<organism evidence="3 4">
    <name type="scientific">Rubellimicrobium aerolatum</name>
    <dbReference type="NCBI Taxonomy" id="490979"/>
    <lineage>
        <taxon>Bacteria</taxon>
        <taxon>Pseudomonadati</taxon>
        <taxon>Pseudomonadota</taxon>
        <taxon>Alphaproteobacteria</taxon>
        <taxon>Rhodobacterales</taxon>
        <taxon>Roseobacteraceae</taxon>
        <taxon>Rubellimicrobium</taxon>
    </lineage>
</organism>
<dbReference type="PROSITE" id="PS51257">
    <property type="entry name" value="PROKAR_LIPOPROTEIN"/>
    <property type="match status" value="1"/>
</dbReference>
<comment type="caution">
    <text evidence="3">The sequence shown here is derived from an EMBL/GenBank/DDBJ whole genome shotgun (WGS) entry which is preliminary data.</text>
</comment>
<dbReference type="InterPro" id="IPR002372">
    <property type="entry name" value="PQQ_rpt_dom"/>
</dbReference>
<evidence type="ECO:0000313" key="4">
    <source>
        <dbReference type="Proteomes" id="UP001596056"/>
    </source>
</evidence>